<proteinExistence type="predicted"/>
<evidence type="ECO:0000313" key="3">
    <source>
        <dbReference type="Proteomes" id="UP000825886"/>
    </source>
</evidence>
<reference evidence="2 3" key="1">
    <citation type="submission" date="2021-08" db="EMBL/GenBank/DDBJ databases">
        <title>Culture and genomic analysis of Symbiopectobacterium purcellii sp. nov. gen. nov., isolated from the leafhopper Empoasca decipiens.</title>
        <authorList>
            <person name="Nadal-Jimenez P."/>
            <person name="Siozios S."/>
            <person name="Halliday N."/>
            <person name="Camara M."/>
            <person name="Hurst G.D.D."/>
        </authorList>
    </citation>
    <scope>NUCLEOTIDE SEQUENCE [LARGE SCALE GENOMIC DNA]</scope>
    <source>
        <strain evidence="2 3">SyEd1</strain>
    </source>
</reference>
<evidence type="ECO:0000313" key="2">
    <source>
        <dbReference type="EMBL" id="QZN94708.1"/>
    </source>
</evidence>
<keyword evidence="1" id="KW-0732">Signal</keyword>
<keyword evidence="3" id="KW-1185">Reference proteome</keyword>
<name>A0ABX9AHR1_9ENTR</name>
<organism evidence="2 3">
    <name type="scientific">Symbiopectobacterium purcellii</name>
    <dbReference type="NCBI Taxonomy" id="2871826"/>
    <lineage>
        <taxon>Bacteria</taxon>
        <taxon>Pseudomonadati</taxon>
        <taxon>Pseudomonadota</taxon>
        <taxon>Gammaproteobacteria</taxon>
        <taxon>Enterobacterales</taxon>
        <taxon>Enterobacteriaceae</taxon>
    </lineage>
</organism>
<dbReference type="Proteomes" id="UP000825886">
    <property type="component" value="Chromosome"/>
</dbReference>
<gene>
    <name evidence="2" type="ORF">K6K13_15670</name>
</gene>
<evidence type="ECO:0000256" key="1">
    <source>
        <dbReference type="SAM" id="SignalP"/>
    </source>
</evidence>
<dbReference type="RefSeq" id="WP_222157825.1">
    <property type="nucleotide sequence ID" value="NZ_CP081864.1"/>
</dbReference>
<dbReference type="EMBL" id="CP081864">
    <property type="protein sequence ID" value="QZN94708.1"/>
    <property type="molecule type" value="Genomic_DNA"/>
</dbReference>
<dbReference type="PROSITE" id="PS51257">
    <property type="entry name" value="PROKAR_LIPOPROTEIN"/>
    <property type="match status" value="1"/>
</dbReference>
<feature type="signal peptide" evidence="1">
    <location>
        <begin position="1"/>
        <end position="21"/>
    </location>
</feature>
<accession>A0ABX9AHR1</accession>
<sequence length="85" mass="9090">MIKISLLNVGLLMLACNTAYAASTSGQINVGLNVVAVCEIRETAATAHVECPNAKALMPKITQTSLRAGARTVTHQEPRLITIEW</sequence>
<feature type="chain" id="PRO_5046445322" evidence="1">
    <location>
        <begin position="22"/>
        <end position="85"/>
    </location>
</feature>
<protein>
    <submittedName>
        <fullName evidence="2">Uncharacterized protein</fullName>
    </submittedName>
</protein>